<evidence type="ECO:0000256" key="9">
    <source>
        <dbReference type="SAM" id="Phobius"/>
    </source>
</evidence>
<evidence type="ECO:0000259" key="10">
    <source>
        <dbReference type="Pfam" id="PF04561"/>
    </source>
</evidence>
<comment type="catalytic activity">
    <reaction evidence="7">
        <text>RNA(n) + a ribonucleoside 5'-triphosphate = RNA(n+1) + diphosphate</text>
        <dbReference type="Rhea" id="RHEA:21248"/>
        <dbReference type="Rhea" id="RHEA-COMP:14527"/>
        <dbReference type="Rhea" id="RHEA-COMP:17342"/>
        <dbReference type="ChEBI" id="CHEBI:33019"/>
        <dbReference type="ChEBI" id="CHEBI:61557"/>
        <dbReference type="ChEBI" id="CHEBI:140395"/>
        <dbReference type="EC" id="2.7.7.6"/>
    </reaction>
</comment>
<dbReference type="InterPro" id="IPR015712">
    <property type="entry name" value="DNA-dir_RNA_pol_su2"/>
</dbReference>
<protein>
    <recommendedName>
        <fullName evidence="2">DNA-directed RNA polymerase</fullName>
        <ecNumber evidence="2">2.7.7.6</ecNumber>
    </recommendedName>
</protein>
<keyword evidence="4" id="KW-0808">Transferase</keyword>
<dbReference type="Gene3D" id="3.90.1110.10">
    <property type="entry name" value="RNA polymerase Rpb2, domain 2"/>
    <property type="match status" value="1"/>
</dbReference>
<feature type="domain" description="RNA polymerase Rpb2" evidence="10">
    <location>
        <begin position="25"/>
        <end position="150"/>
    </location>
</feature>
<dbReference type="SUPFAM" id="SSF64484">
    <property type="entry name" value="beta and beta-prime subunits of DNA dependent RNA-polymerase"/>
    <property type="match status" value="1"/>
</dbReference>
<dbReference type="Proteomes" id="UP000594638">
    <property type="component" value="Unassembled WGS sequence"/>
</dbReference>
<keyword evidence="9" id="KW-1133">Transmembrane helix</keyword>
<dbReference type="GO" id="GO:0000428">
    <property type="term" value="C:DNA-directed RNA polymerase complex"/>
    <property type="evidence" value="ECO:0007669"/>
    <property type="project" value="UniProtKB-KW"/>
</dbReference>
<feature type="domain" description="RNA polymerase Rpb2" evidence="11">
    <location>
        <begin position="226"/>
        <end position="286"/>
    </location>
</feature>
<evidence type="ECO:0000259" key="11">
    <source>
        <dbReference type="Pfam" id="PF04565"/>
    </source>
</evidence>
<evidence type="ECO:0000256" key="1">
    <source>
        <dbReference type="ARBA" id="ARBA00006835"/>
    </source>
</evidence>
<keyword evidence="9" id="KW-0812">Transmembrane</keyword>
<reference evidence="12 13" key="1">
    <citation type="submission" date="2019-12" db="EMBL/GenBank/DDBJ databases">
        <authorList>
            <person name="Alioto T."/>
            <person name="Alioto T."/>
            <person name="Gomez Garrido J."/>
        </authorList>
    </citation>
    <scope>NUCLEOTIDE SEQUENCE [LARGE SCALE GENOMIC DNA]</scope>
</reference>
<dbReference type="Gramene" id="OE9A066088T1">
    <property type="protein sequence ID" value="OE9A066088C1"/>
    <property type="gene ID" value="OE9A066088"/>
</dbReference>
<feature type="transmembrane region" description="Helical" evidence="9">
    <location>
        <begin position="16"/>
        <end position="35"/>
    </location>
</feature>
<keyword evidence="3 12" id="KW-0240">DNA-directed RNA polymerase</keyword>
<evidence type="ECO:0000256" key="5">
    <source>
        <dbReference type="ARBA" id="ARBA00022695"/>
    </source>
</evidence>
<evidence type="ECO:0000256" key="6">
    <source>
        <dbReference type="ARBA" id="ARBA00023163"/>
    </source>
</evidence>
<evidence type="ECO:0000256" key="7">
    <source>
        <dbReference type="ARBA" id="ARBA00048552"/>
    </source>
</evidence>
<keyword evidence="5" id="KW-0548">Nucleotidyltransferase</keyword>
<accession>A0A8S0V2R0</accession>
<gene>
    <name evidence="12" type="ORF">OLEA9_A066088</name>
</gene>
<evidence type="ECO:0000313" key="13">
    <source>
        <dbReference type="Proteomes" id="UP000594638"/>
    </source>
</evidence>
<dbReference type="PANTHER" id="PTHR20856">
    <property type="entry name" value="DNA-DIRECTED RNA POLYMERASE I SUBUNIT 2"/>
    <property type="match status" value="1"/>
</dbReference>
<keyword evidence="9" id="KW-0472">Membrane</keyword>
<dbReference type="Pfam" id="PF04565">
    <property type="entry name" value="RNA_pol_Rpb2_3"/>
    <property type="match status" value="1"/>
</dbReference>
<sequence>MKLVPKVEQFMGGEKFMTVYFAVIEIPIWIMFFALGSQNDREIVNLIRLGTEDCAITNVLLASIHDADKQCEGFRKSDKAILHIEKLIKSCQFPTKESIEECISNYLFPNLKSIQQRARFLANMVKYLLEGYTGSRKADRRDDFRSKRLELYGELPERELRVHIKHAERRMVRAMQRDLYRDQDVQSIEHYMDASIITNDLSRAFSTEAWLHPFKRMERISGVVVTLRQTNPLQTTVDTRKTRQLVSYTRRVGDARYRYPSHWGKICFLNTSDGENCGLVKNLSTLGLVSTCILEQDRIVDKWYECGLETLLDDTSTALNKKDKVFVGGDWVGMCTDSTSLVAKLDTNVAKWKCHIRLSFTHLIFIVALEMKRDQPSK</sequence>
<evidence type="ECO:0000256" key="3">
    <source>
        <dbReference type="ARBA" id="ARBA00022478"/>
    </source>
</evidence>
<evidence type="ECO:0000256" key="8">
    <source>
        <dbReference type="RuleBase" id="RU000434"/>
    </source>
</evidence>
<keyword evidence="13" id="KW-1185">Reference proteome</keyword>
<dbReference type="AlphaFoldDB" id="A0A8S0V2R0"/>
<dbReference type="GO" id="GO:0032549">
    <property type="term" value="F:ribonucleoside binding"/>
    <property type="evidence" value="ECO:0007669"/>
    <property type="project" value="InterPro"/>
</dbReference>
<dbReference type="Gene3D" id="3.90.1070.20">
    <property type="match status" value="1"/>
</dbReference>
<comment type="caution">
    <text evidence="12">The sequence shown here is derived from an EMBL/GenBank/DDBJ whole genome shotgun (WGS) entry which is preliminary data.</text>
</comment>
<proteinExistence type="inferred from homology"/>
<comment type="similarity">
    <text evidence="1 8">Belongs to the RNA polymerase beta chain family.</text>
</comment>
<dbReference type="GO" id="GO:0003677">
    <property type="term" value="F:DNA binding"/>
    <property type="evidence" value="ECO:0007669"/>
    <property type="project" value="InterPro"/>
</dbReference>
<evidence type="ECO:0000256" key="2">
    <source>
        <dbReference type="ARBA" id="ARBA00012418"/>
    </source>
</evidence>
<dbReference type="OrthoDB" id="1932798at2759"/>
<evidence type="ECO:0000313" key="12">
    <source>
        <dbReference type="EMBL" id="CAA3024170.1"/>
    </source>
</evidence>
<name>A0A8S0V2R0_OLEEU</name>
<dbReference type="GO" id="GO:0006351">
    <property type="term" value="P:DNA-templated transcription"/>
    <property type="evidence" value="ECO:0007669"/>
    <property type="project" value="InterPro"/>
</dbReference>
<evidence type="ECO:0000256" key="4">
    <source>
        <dbReference type="ARBA" id="ARBA00022679"/>
    </source>
</evidence>
<keyword evidence="6" id="KW-0804">Transcription</keyword>
<dbReference type="Pfam" id="PF04561">
    <property type="entry name" value="RNA_pol_Rpb2_2"/>
    <property type="match status" value="1"/>
</dbReference>
<dbReference type="EC" id="2.7.7.6" evidence="2"/>
<organism evidence="12 13">
    <name type="scientific">Olea europaea subsp. europaea</name>
    <dbReference type="NCBI Taxonomy" id="158383"/>
    <lineage>
        <taxon>Eukaryota</taxon>
        <taxon>Viridiplantae</taxon>
        <taxon>Streptophyta</taxon>
        <taxon>Embryophyta</taxon>
        <taxon>Tracheophyta</taxon>
        <taxon>Spermatophyta</taxon>
        <taxon>Magnoliopsida</taxon>
        <taxon>eudicotyledons</taxon>
        <taxon>Gunneridae</taxon>
        <taxon>Pentapetalae</taxon>
        <taxon>asterids</taxon>
        <taxon>lamiids</taxon>
        <taxon>Lamiales</taxon>
        <taxon>Oleaceae</taxon>
        <taxon>Oleeae</taxon>
        <taxon>Olea</taxon>
    </lineage>
</organism>
<dbReference type="InterPro" id="IPR007642">
    <property type="entry name" value="RNA_pol_Rpb2_2"/>
</dbReference>
<dbReference type="InterPro" id="IPR007645">
    <property type="entry name" value="RNA_pol_Rpb2_3"/>
</dbReference>
<dbReference type="EMBL" id="CACTIH010009103">
    <property type="protein sequence ID" value="CAA3024170.1"/>
    <property type="molecule type" value="Genomic_DNA"/>
</dbReference>
<dbReference type="GO" id="GO:0003899">
    <property type="term" value="F:DNA-directed RNA polymerase activity"/>
    <property type="evidence" value="ECO:0007669"/>
    <property type="project" value="UniProtKB-EC"/>
</dbReference>
<dbReference type="InterPro" id="IPR037034">
    <property type="entry name" value="RNA_pol_Rpb2_2_sf"/>
</dbReference>